<dbReference type="PANTHER" id="PTHR43161">
    <property type="entry name" value="SORBITOL DEHYDROGENASE"/>
    <property type="match status" value="1"/>
</dbReference>
<sequence length="357" mass="38276">MKAVRYYTQKDIRVEDVPAPSGPLGDDMVLIEPLVCGICGTDLHEYIAGPIVTPSTPHVYSGATLPQILGHEFSARVLEVGRNVTHVSPGTRVSVQPLISPRDDYYGRRGQYHLSEKMACVGLSWDWGGMGERAVVNSYNVFPVPDSVSDVQAAMIEPAAVALYGVDRGGVEAGSTVLVSGVGPIGALVLLATRAAGATTIFVSELNPNRRALAQKLVPEAIVFDPRETDTESLFRQHTEDGVGVDVALECVGAEASLNLCVKAVKRRGTVVQVGLHVKPASIDAMLWALKDITVEATWCYPVTIWPRIAQMIGAGIFPVEQIVTAQISPEDVVEKGFEALLDPNASHMKILVNMQG</sequence>
<keyword evidence="8" id="KW-1185">Reference proteome</keyword>
<proteinExistence type="inferred from homology"/>
<comment type="caution">
    <text evidence="7">The sequence shown here is derived from an EMBL/GenBank/DDBJ whole genome shotgun (WGS) entry which is preliminary data.</text>
</comment>
<accession>A0A7X0JN60</accession>
<dbReference type="Pfam" id="PF08240">
    <property type="entry name" value="ADH_N"/>
    <property type="match status" value="1"/>
</dbReference>
<comment type="similarity">
    <text evidence="2">Belongs to the zinc-containing alcohol dehydrogenase family.</text>
</comment>
<keyword evidence="5 7" id="KW-0560">Oxidoreductase</keyword>
<reference evidence="7 8" key="1">
    <citation type="submission" date="2020-08" db="EMBL/GenBank/DDBJ databases">
        <title>The Agave Microbiome: Exploring the role of microbial communities in plant adaptations to desert environments.</title>
        <authorList>
            <person name="Partida-Martinez L.P."/>
        </authorList>
    </citation>
    <scope>NUCLEOTIDE SEQUENCE [LARGE SCALE GENOMIC DNA]</scope>
    <source>
        <strain evidence="7 8">AS3.12</strain>
    </source>
</reference>
<organism evidence="7 8">
    <name type="scientific">Rhizobium soli</name>
    <dbReference type="NCBI Taxonomy" id="424798"/>
    <lineage>
        <taxon>Bacteria</taxon>
        <taxon>Pseudomonadati</taxon>
        <taxon>Pseudomonadota</taxon>
        <taxon>Alphaproteobacteria</taxon>
        <taxon>Hyphomicrobiales</taxon>
        <taxon>Rhizobiaceae</taxon>
        <taxon>Rhizobium/Agrobacterium group</taxon>
        <taxon>Rhizobium</taxon>
    </lineage>
</organism>
<dbReference type="Proteomes" id="UP000585437">
    <property type="component" value="Unassembled WGS sequence"/>
</dbReference>
<evidence type="ECO:0000256" key="2">
    <source>
        <dbReference type="ARBA" id="ARBA00008072"/>
    </source>
</evidence>
<dbReference type="SUPFAM" id="SSF50129">
    <property type="entry name" value="GroES-like"/>
    <property type="match status" value="1"/>
</dbReference>
<evidence type="ECO:0000259" key="6">
    <source>
        <dbReference type="SMART" id="SM00829"/>
    </source>
</evidence>
<dbReference type="GO" id="GO:0046872">
    <property type="term" value="F:metal ion binding"/>
    <property type="evidence" value="ECO:0007669"/>
    <property type="project" value="UniProtKB-KW"/>
</dbReference>
<keyword evidence="4" id="KW-0862">Zinc</keyword>
<dbReference type="Gene3D" id="3.40.50.720">
    <property type="entry name" value="NAD(P)-binding Rossmann-like Domain"/>
    <property type="match status" value="1"/>
</dbReference>
<dbReference type="EC" id="1.1.1.303" evidence="7"/>
<dbReference type="EMBL" id="JACHBU010000010">
    <property type="protein sequence ID" value="MBB6510685.1"/>
    <property type="molecule type" value="Genomic_DNA"/>
</dbReference>
<keyword evidence="3" id="KW-0479">Metal-binding</keyword>
<dbReference type="RefSeq" id="WP_062459869.1">
    <property type="nucleotide sequence ID" value="NZ_JACHBU010000010.1"/>
</dbReference>
<dbReference type="AlphaFoldDB" id="A0A7X0JN60"/>
<dbReference type="EC" id="1.1.1.-" evidence="7"/>
<dbReference type="InterPro" id="IPR011032">
    <property type="entry name" value="GroES-like_sf"/>
</dbReference>
<dbReference type="InterPro" id="IPR013154">
    <property type="entry name" value="ADH-like_N"/>
</dbReference>
<dbReference type="InterPro" id="IPR036291">
    <property type="entry name" value="NAD(P)-bd_dom_sf"/>
</dbReference>
<gene>
    <name evidence="7" type="ORF">F4695_004077</name>
</gene>
<dbReference type="CDD" id="cd08233">
    <property type="entry name" value="butanediol_DH_like"/>
    <property type="match status" value="1"/>
</dbReference>
<dbReference type="EC" id="1.1.1.4" evidence="7"/>
<dbReference type="SMART" id="SM00829">
    <property type="entry name" value="PKS_ER"/>
    <property type="match status" value="1"/>
</dbReference>
<dbReference type="GO" id="GO:0052587">
    <property type="term" value="F:diacetyl reductase ((R)-acetoin forming) (NAD+) activity"/>
    <property type="evidence" value="ECO:0007669"/>
    <property type="project" value="UniProtKB-EC"/>
</dbReference>
<evidence type="ECO:0000256" key="1">
    <source>
        <dbReference type="ARBA" id="ARBA00001947"/>
    </source>
</evidence>
<dbReference type="PANTHER" id="PTHR43161:SF23">
    <property type="entry name" value="(R,R)-BUTANEDIOL DEHYDROGENASE-RELATED"/>
    <property type="match status" value="1"/>
</dbReference>
<evidence type="ECO:0000256" key="5">
    <source>
        <dbReference type="ARBA" id="ARBA00023002"/>
    </source>
</evidence>
<dbReference type="GO" id="GO:0000721">
    <property type="term" value="F:(R,R)-butanediol dehydrogenase activity"/>
    <property type="evidence" value="ECO:0007669"/>
    <property type="project" value="UniProtKB-EC"/>
</dbReference>
<protein>
    <submittedName>
        <fullName evidence="7">(R,R)-butanediol dehydrogenase/meso-butanediol dehydrogenase/diacetyl reductase</fullName>
        <ecNumber evidence="7">1.1.1.-</ecNumber>
        <ecNumber evidence="7">1.1.1.303</ecNumber>
        <ecNumber evidence="7">1.1.1.4</ecNumber>
    </submittedName>
</protein>
<dbReference type="InterPro" id="IPR013149">
    <property type="entry name" value="ADH-like_C"/>
</dbReference>
<comment type="cofactor">
    <cofactor evidence="1">
        <name>Zn(2+)</name>
        <dbReference type="ChEBI" id="CHEBI:29105"/>
    </cofactor>
</comment>
<name>A0A7X0JN60_9HYPH</name>
<dbReference type="Gene3D" id="3.90.180.10">
    <property type="entry name" value="Medium-chain alcohol dehydrogenases, catalytic domain"/>
    <property type="match status" value="1"/>
</dbReference>
<dbReference type="SUPFAM" id="SSF51735">
    <property type="entry name" value="NAD(P)-binding Rossmann-fold domains"/>
    <property type="match status" value="1"/>
</dbReference>
<dbReference type="InterPro" id="IPR020843">
    <property type="entry name" value="ER"/>
</dbReference>
<evidence type="ECO:0000256" key="3">
    <source>
        <dbReference type="ARBA" id="ARBA00022723"/>
    </source>
</evidence>
<dbReference type="Pfam" id="PF00107">
    <property type="entry name" value="ADH_zinc_N"/>
    <property type="match status" value="1"/>
</dbReference>
<evidence type="ECO:0000256" key="4">
    <source>
        <dbReference type="ARBA" id="ARBA00022833"/>
    </source>
</evidence>
<feature type="domain" description="Enoyl reductase (ER)" evidence="6">
    <location>
        <begin position="8"/>
        <end position="353"/>
    </location>
</feature>
<evidence type="ECO:0000313" key="8">
    <source>
        <dbReference type="Proteomes" id="UP000585437"/>
    </source>
</evidence>
<evidence type="ECO:0000313" key="7">
    <source>
        <dbReference type="EMBL" id="MBB6510685.1"/>
    </source>
</evidence>